<evidence type="ECO:0000313" key="3">
    <source>
        <dbReference type="Proteomes" id="UP000565723"/>
    </source>
</evidence>
<evidence type="ECO:0000256" key="1">
    <source>
        <dbReference type="SAM" id="Phobius"/>
    </source>
</evidence>
<dbReference type="Gene3D" id="1.20.1300.10">
    <property type="entry name" value="Fumarate reductase/succinate dehydrogenase, transmembrane subunit"/>
    <property type="match status" value="1"/>
</dbReference>
<dbReference type="Proteomes" id="UP000565723">
    <property type="component" value="Unassembled WGS sequence"/>
</dbReference>
<feature type="transmembrane region" description="Helical" evidence="1">
    <location>
        <begin position="130"/>
        <end position="155"/>
    </location>
</feature>
<dbReference type="AlphaFoldDB" id="A0A850LJ82"/>
<organism evidence="2 3">
    <name type="scientific">Ruegeria pomeroyi</name>
    <dbReference type="NCBI Taxonomy" id="89184"/>
    <lineage>
        <taxon>Bacteria</taxon>
        <taxon>Pseudomonadati</taxon>
        <taxon>Pseudomonadota</taxon>
        <taxon>Alphaproteobacteria</taxon>
        <taxon>Rhodobacterales</taxon>
        <taxon>Roseobacteraceae</taxon>
        <taxon>Ruegeria</taxon>
    </lineage>
</organism>
<dbReference type="InterPro" id="IPR034804">
    <property type="entry name" value="SQR/QFR_C/D"/>
</dbReference>
<name>A0A850LJ82_9RHOB</name>
<dbReference type="GO" id="GO:0016020">
    <property type="term" value="C:membrane"/>
    <property type="evidence" value="ECO:0007669"/>
    <property type="project" value="InterPro"/>
</dbReference>
<dbReference type="RefSeq" id="WP_011049399.1">
    <property type="nucleotide sequence ID" value="NZ_CP076685.1"/>
</dbReference>
<sequence>MTARKIHRWNGALFAAFLLLHFIAHLSGLWGVDAYNATQDALRLIYRNPVTEPLVLASALVQMGLGLKLLIARIRRGLREPWARAQVISGGVVLYFMTEHLIALMLARWVDGLDTNFYWPASVMSGAPFTWYFIPYYSLGVIALFVHLGCALRLILLRRGARGQARVAFWGIVLAGIIIAWLIVAMLLGAFYDITLPPEWLAYLRKFVPGFTS</sequence>
<keyword evidence="1" id="KW-1133">Transmembrane helix</keyword>
<feature type="transmembrane region" description="Helical" evidence="1">
    <location>
        <begin position="167"/>
        <end position="192"/>
    </location>
</feature>
<proteinExistence type="predicted"/>
<reference evidence="2 3" key="1">
    <citation type="journal article" date="2020" name="Proc. Natl. Acad. Sci. U.S.A.">
        <title>Ecological drivers of bacterial community assembly in synthetic phycospheres.</title>
        <authorList>
            <person name="Fu H."/>
            <person name="Uchimiya M."/>
            <person name="Gore J."/>
            <person name="Moran M.A."/>
        </authorList>
    </citation>
    <scope>NUCLEOTIDE SEQUENCE [LARGE SCALE GENOMIC DNA]</scope>
    <source>
        <strain evidence="2">HF-Din03</strain>
    </source>
</reference>
<comment type="caution">
    <text evidence="2">The sequence shown here is derived from an EMBL/GenBank/DDBJ whole genome shotgun (WGS) entry which is preliminary data.</text>
</comment>
<gene>
    <name evidence="2" type="ORF">HW564_13740</name>
</gene>
<dbReference type="SUPFAM" id="SSF81343">
    <property type="entry name" value="Fumarate reductase respiratory complex transmembrane subunits"/>
    <property type="match status" value="1"/>
</dbReference>
<feature type="transmembrane region" description="Helical" evidence="1">
    <location>
        <begin position="55"/>
        <end position="71"/>
    </location>
</feature>
<dbReference type="EMBL" id="JABXIY010000038">
    <property type="protein sequence ID" value="NVK97988.1"/>
    <property type="molecule type" value="Genomic_DNA"/>
</dbReference>
<dbReference type="OMA" id="TNFYFAA"/>
<evidence type="ECO:0000313" key="2">
    <source>
        <dbReference type="EMBL" id="NVK97988.1"/>
    </source>
</evidence>
<keyword evidence="1" id="KW-0472">Membrane</keyword>
<protein>
    <recommendedName>
        <fullName evidence="4">Succinate dehydrogenase</fullName>
    </recommendedName>
</protein>
<evidence type="ECO:0008006" key="4">
    <source>
        <dbReference type="Google" id="ProtNLM"/>
    </source>
</evidence>
<accession>A0A850LJ82</accession>
<keyword evidence="1" id="KW-0812">Transmembrane</keyword>
<feature type="transmembrane region" description="Helical" evidence="1">
    <location>
        <begin position="92"/>
        <end position="110"/>
    </location>
</feature>